<keyword evidence="4" id="KW-0804">Transcription</keyword>
<reference evidence="8" key="1">
    <citation type="journal article" date="2019" name="Int. J. Syst. Evol. Microbiol.">
        <title>The Global Catalogue of Microorganisms (GCM) 10K type strain sequencing project: providing services to taxonomists for standard genome sequencing and annotation.</title>
        <authorList>
            <consortium name="The Broad Institute Genomics Platform"/>
            <consortium name="The Broad Institute Genome Sequencing Center for Infectious Disease"/>
            <person name="Wu L."/>
            <person name="Ma J."/>
        </authorList>
    </citation>
    <scope>NUCLEOTIDE SEQUENCE [LARGE SCALE GENOMIC DNA]</scope>
    <source>
        <strain evidence="8">CGMCC 4.7106</strain>
    </source>
</reference>
<dbReference type="Proteomes" id="UP001596096">
    <property type="component" value="Unassembled WGS sequence"/>
</dbReference>
<dbReference type="PRINTS" id="PR00364">
    <property type="entry name" value="DISEASERSIST"/>
</dbReference>
<dbReference type="InterPro" id="IPR036388">
    <property type="entry name" value="WH-like_DNA-bd_sf"/>
</dbReference>
<dbReference type="CDD" id="cd15831">
    <property type="entry name" value="BTAD"/>
    <property type="match status" value="1"/>
</dbReference>
<dbReference type="InterPro" id="IPR002182">
    <property type="entry name" value="NB-ARC"/>
</dbReference>
<evidence type="ECO:0000256" key="2">
    <source>
        <dbReference type="ARBA" id="ARBA00023015"/>
    </source>
</evidence>
<dbReference type="InterPro" id="IPR005158">
    <property type="entry name" value="BTAD"/>
</dbReference>
<evidence type="ECO:0000313" key="7">
    <source>
        <dbReference type="EMBL" id="MFC5819366.1"/>
    </source>
</evidence>
<dbReference type="SMART" id="SM01043">
    <property type="entry name" value="BTAD"/>
    <property type="match status" value="1"/>
</dbReference>
<organism evidence="7 8">
    <name type="scientific">Nonomuraea harbinensis</name>
    <dbReference type="NCBI Taxonomy" id="1286938"/>
    <lineage>
        <taxon>Bacteria</taxon>
        <taxon>Bacillati</taxon>
        <taxon>Actinomycetota</taxon>
        <taxon>Actinomycetes</taxon>
        <taxon>Streptosporangiales</taxon>
        <taxon>Streptosporangiaceae</taxon>
        <taxon>Nonomuraea</taxon>
    </lineage>
</organism>
<dbReference type="InterPro" id="IPR051677">
    <property type="entry name" value="AfsR-DnrI-RedD_regulator"/>
</dbReference>
<evidence type="ECO:0000313" key="8">
    <source>
        <dbReference type="Proteomes" id="UP001596096"/>
    </source>
</evidence>
<dbReference type="PANTHER" id="PTHR35807">
    <property type="entry name" value="TRANSCRIPTIONAL REGULATOR REDD-RELATED"/>
    <property type="match status" value="1"/>
</dbReference>
<evidence type="ECO:0000256" key="4">
    <source>
        <dbReference type="ARBA" id="ARBA00023163"/>
    </source>
</evidence>
<dbReference type="Gene3D" id="1.25.40.10">
    <property type="entry name" value="Tetratricopeptide repeat domain"/>
    <property type="match status" value="2"/>
</dbReference>
<dbReference type="Gene3D" id="1.10.10.10">
    <property type="entry name" value="Winged helix-like DNA-binding domain superfamily/Winged helix DNA-binding domain"/>
    <property type="match status" value="1"/>
</dbReference>
<gene>
    <name evidence="7" type="ORF">ACFPUY_30065</name>
</gene>
<dbReference type="InterPro" id="IPR011990">
    <property type="entry name" value="TPR-like_helical_dom_sf"/>
</dbReference>
<dbReference type="PROSITE" id="PS51755">
    <property type="entry name" value="OMPR_PHOB"/>
    <property type="match status" value="1"/>
</dbReference>
<dbReference type="SMART" id="SM00862">
    <property type="entry name" value="Trans_reg_C"/>
    <property type="match status" value="1"/>
</dbReference>
<dbReference type="SUPFAM" id="SSF52540">
    <property type="entry name" value="P-loop containing nucleoside triphosphate hydrolases"/>
    <property type="match status" value="1"/>
</dbReference>
<sequence>MDGVVWFGILGPLEVTASGRPVTVAGRSQRELLAVLLLRANRPVEVDFMIDSLWPGRSPPSARRQIQNSVGRLRRTLVAGGVPATTLETRRGGYLLRVLPGELDALSFARHVESGRRLAADGRADDEAARLRAALALWGGRPLAELDSPVAVAQARRLLEDRTAVLEECVALELRLGRHHEVMGDLKTLVEEHPLRERPRALLMTALHRAGRTAEALEEYRRARATFVTELGLEPGAELRDLQHAILTGALDAPPAPRADRTRPRQLLPDITDFTGREDLADRLETLLRTAGTATGVVVAAVAGQAGVGKTALATHVAHRVSASFPDGQLYVDLGGGQARPAEPVEVLARFLRALGAQGHEIPPGLEERAEQYRSAVAGLRMLVVLDNAVDEAQLRPLLPGTPGCAVLVTSRSRLAGLSGMVLVELGVLEGGQAVDLLARIVGTGRVEAEADAARDLARLCGHLPLALRIAGARLATRPDWPLAELVRRLADERRRLDELTYGDLEVRAGLSFSHARLSAASRRLFHLLGHLYAPEFASWVCAALLDTTTDGIGPLLDELVAAQLLQPSGTGRARYRLHDLVRLFARGSGSEDPRPAIARALGGWLALTERAHIAVSGGDFATLHSDAPRWTAGLPDLPADPLAWYDLERLNLMTAVHQAATAGLDELCWDLVASGYTLFLTRGHNDDWEETLRAALTCTRLAGNARGTATMLMGLGLLGTYRHDYAGAAEALEESMRLFREIGERQGLVYALGVAAHVDGMLGRYDHAVALHEEALEVHRASGDLGAEVLLLRSLGQLLVEIGRLEHARPHLERALLAGRDGDRRVHAEVLYWLGQLHLAAAEVGPAESAFKDMLAIAEDLADPREEAEARYGLGLVRLNTGALGAAAGLFRQALALNRPLGEPLTEGRIRTALGILHCRNGQPRQAIGHLTEAAGIFDTIGIPLWSGRAYRALADAREAHGDRTAAHAARKRALTLFTSVGAPEAADIAGPDADRPP</sequence>
<evidence type="ECO:0000256" key="5">
    <source>
        <dbReference type="PROSITE-ProRule" id="PRU01091"/>
    </source>
</evidence>
<feature type="DNA-binding region" description="OmpR/PhoB-type" evidence="5">
    <location>
        <begin position="1"/>
        <end position="98"/>
    </location>
</feature>
<comment type="caution">
    <text evidence="7">The sequence shown here is derived from an EMBL/GenBank/DDBJ whole genome shotgun (WGS) entry which is preliminary data.</text>
</comment>
<keyword evidence="2" id="KW-0805">Transcription regulation</keyword>
<dbReference type="SUPFAM" id="SSF46894">
    <property type="entry name" value="C-terminal effector domain of the bipartite response regulators"/>
    <property type="match status" value="1"/>
</dbReference>
<dbReference type="InterPro" id="IPR016032">
    <property type="entry name" value="Sig_transdc_resp-reg_C-effctor"/>
</dbReference>
<dbReference type="InterPro" id="IPR027417">
    <property type="entry name" value="P-loop_NTPase"/>
</dbReference>
<evidence type="ECO:0000259" key="6">
    <source>
        <dbReference type="PROSITE" id="PS51755"/>
    </source>
</evidence>
<dbReference type="PANTHER" id="PTHR35807:SF1">
    <property type="entry name" value="TRANSCRIPTIONAL REGULATOR REDD"/>
    <property type="match status" value="1"/>
</dbReference>
<dbReference type="SUPFAM" id="SSF48452">
    <property type="entry name" value="TPR-like"/>
    <property type="match status" value="3"/>
</dbReference>
<dbReference type="Pfam" id="PF03704">
    <property type="entry name" value="BTAD"/>
    <property type="match status" value="1"/>
</dbReference>
<accession>A0ABW1C3S3</accession>
<protein>
    <submittedName>
        <fullName evidence="7">BTAD domain-containing putative transcriptional regulator</fullName>
    </submittedName>
</protein>
<dbReference type="InterPro" id="IPR019734">
    <property type="entry name" value="TPR_rpt"/>
</dbReference>
<dbReference type="RefSeq" id="WP_378524925.1">
    <property type="nucleotide sequence ID" value="NZ_JBHSNW010000018.1"/>
</dbReference>
<dbReference type="Pfam" id="PF00931">
    <property type="entry name" value="NB-ARC"/>
    <property type="match status" value="1"/>
</dbReference>
<keyword evidence="8" id="KW-1185">Reference proteome</keyword>
<feature type="domain" description="OmpR/PhoB-type" evidence="6">
    <location>
        <begin position="1"/>
        <end position="98"/>
    </location>
</feature>
<dbReference type="SMART" id="SM00028">
    <property type="entry name" value="TPR"/>
    <property type="match status" value="6"/>
</dbReference>
<evidence type="ECO:0000256" key="3">
    <source>
        <dbReference type="ARBA" id="ARBA00023125"/>
    </source>
</evidence>
<evidence type="ECO:0000256" key="1">
    <source>
        <dbReference type="ARBA" id="ARBA00005820"/>
    </source>
</evidence>
<dbReference type="Pfam" id="PF13424">
    <property type="entry name" value="TPR_12"/>
    <property type="match status" value="1"/>
</dbReference>
<dbReference type="InterPro" id="IPR001867">
    <property type="entry name" value="OmpR/PhoB-type_DNA-bd"/>
</dbReference>
<keyword evidence="3 5" id="KW-0238">DNA-binding</keyword>
<dbReference type="EMBL" id="JBHSNW010000018">
    <property type="protein sequence ID" value="MFC5819366.1"/>
    <property type="molecule type" value="Genomic_DNA"/>
</dbReference>
<proteinExistence type="inferred from homology"/>
<comment type="similarity">
    <text evidence="1">Belongs to the AfsR/DnrI/RedD regulatory family.</text>
</comment>
<name>A0ABW1C3S3_9ACTN</name>